<organism evidence="1 2">
    <name type="scientific">Halomicrobium mukohataei (strain ATCC 700874 / DSM 12286 / JCM 9738 / NCIMB 13541)</name>
    <name type="common">Haloarcula mukohataei</name>
    <dbReference type="NCBI Taxonomy" id="485914"/>
    <lineage>
        <taxon>Archaea</taxon>
        <taxon>Methanobacteriati</taxon>
        <taxon>Methanobacteriota</taxon>
        <taxon>Stenosarchaea group</taxon>
        <taxon>Halobacteria</taxon>
        <taxon>Halobacteriales</taxon>
        <taxon>Haloarculaceae</taxon>
        <taxon>Halomicrobium</taxon>
    </lineage>
</organism>
<dbReference type="EMBL" id="CP001688">
    <property type="protein sequence ID" value="ACV48927.1"/>
    <property type="molecule type" value="Genomic_DNA"/>
</dbReference>
<evidence type="ECO:0000313" key="2">
    <source>
        <dbReference type="Proteomes" id="UP000001746"/>
    </source>
</evidence>
<proteinExistence type="predicted"/>
<dbReference type="HOGENOM" id="CLU_210687_0_0_2"/>
<evidence type="ECO:0000313" key="1">
    <source>
        <dbReference type="EMBL" id="ACV48927.1"/>
    </source>
</evidence>
<dbReference type="AlphaFoldDB" id="C7P0D5"/>
<gene>
    <name evidence="1" type="ordered locus">Hmuk_2822</name>
</gene>
<dbReference type="GeneID" id="59369163"/>
<dbReference type="STRING" id="485914.Hmuk_2822"/>
<accession>C7P0D5</accession>
<protein>
    <submittedName>
        <fullName evidence="1">Uncharacterized protein</fullName>
    </submittedName>
</protein>
<keyword evidence="2" id="KW-1185">Reference proteome</keyword>
<dbReference type="Proteomes" id="UP000001746">
    <property type="component" value="Chromosome"/>
</dbReference>
<reference evidence="1 2" key="1">
    <citation type="journal article" date="2009" name="Stand. Genomic Sci.">
        <title>Complete genome sequence of Halomicrobium mukohataei type strain (arg-2).</title>
        <authorList>
            <person name="Tindall B.J."/>
            <person name="Schneider S."/>
            <person name="Lapidus A."/>
            <person name="Copeland A."/>
            <person name="Glavina Del Rio T."/>
            <person name="Nolan M."/>
            <person name="Lucas S."/>
            <person name="Chen F."/>
            <person name="Tice H."/>
            <person name="Cheng J.F."/>
            <person name="Saunders E."/>
            <person name="Bruce D."/>
            <person name="Goodwin L."/>
            <person name="Pitluck S."/>
            <person name="Mikhailova N."/>
            <person name="Pati A."/>
            <person name="Ivanova N."/>
            <person name="Mavrommatis K."/>
            <person name="Chen A."/>
            <person name="Palaniappan K."/>
            <person name="Chain P."/>
            <person name="Land M."/>
            <person name="Hauser L."/>
            <person name="Chang Y.J."/>
            <person name="Jeffries C.D."/>
            <person name="Brettin T."/>
            <person name="Han C."/>
            <person name="Rohde M."/>
            <person name="Goker M."/>
            <person name="Bristow J."/>
            <person name="Eisen J.A."/>
            <person name="Markowitz V."/>
            <person name="Hugenholtz P."/>
            <person name="Klenk H.P."/>
            <person name="Kyrpides N.C."/>
            <person name="Detter J.C."/>
        </authorList>
    </citation>
    <scope>NUCLEOTIDE SEQUENCE [LARGE SCALE GENOMIC DNA]</scope>
    <source>
        <strain evidence="2">ATCC 700874 / DSM 12286 / JCM 9738 / NCIMB 13541</strain>
    </source>
</reference>
<dbReference type="RefSeq" id="WP_015763769.1">
    <property type="nucleotide sequence ID" value="NC_013202.1"/>
</dbReference>
<sequence>MSDLEDAVDEFLAAADDCYADYDRGYDDADAALRRLEAHIDDLRTAADE</sequence>
<dbReference type="eggNOG" id="arCOG06374">
    <property type="taxonomic scope" value="Archaea"/>
</dbReference>
<dbReference type="KEGG" id="hmu:Hmuk_2822"/>
<name>C7P0D5_HALMD</name>